<feature type="compositionally biased region" description="Polar residues" evidence="1">
    <location>
        <begin position="113"/>
        <end position="132"/>
    </location>
</feature>
<evidence type="ECO:0000256" key="2">
    <source>
        <dbReference type="SAM" id="SignalP"/>
    </source>
</evidence>
<gene>
    <name evidence="4" type="ORF">TGDOM2_201130</name>
</gene>
<evidence type="ECO:0000256" key="1">
    <source>
        <dbReference type="SAM" id="MobiDB-lite"/>
    </source>
</evidence>
<keyword evidence="4" id="KW-0418">Kinase</keyword>
<dbReference type="Gene3D" id="1.10.510.10">
    <property type="entry name" value="Transferase(Phosphotransferase) domain 1"/>
    <property type="match status" value="1"/>
</dbReference>
<proteinExistence type="predicted"/>
<dbReference type="GO" id="GO:0005524">
    <property type="term" value="F:ATP binding"/>
    <property type="evidence" value="ECO:0007669"/>
    <property type="project" value="InterPro"/>
</dbReference>
<dbReference type="EMBL" id="AHZU02000708">
    <property type="protein sequence ID" value="KFG41192.1"/>
    <property type="molecule type" value="Genomic_DNA"/>
</dbReference>
<feature type="compositionally biased region" description="Polar residues" evidence="1">
    <location>
        <begin position="315"/>
        <end position="328"/>
    </location>
</feature>
<feature type="domain" description="Protein kinase" evidence="3">
    <location>
        <begin position="450"/>
        <end position="717"/>
    </location>
</feature>
<evidence type="ECO:0000259" key="3">
    <source>
        <dbReference type="PROSITE" id="PS50011"/>
    </source>
</evidence>
<dbReference type="GO" id="GO:0005634">
    <property type="term" value="C:nucleus"/>
    <property type="evidence" value="ECO:0007669"/>
    <property type="project" value="TreeGrafter"/>
</dbReference>
<dbReference type="GO" id="GO:0044773">
    <property type="term" value="P:mitotic DNA damage checkpoint signaling"/>
    <property type="evidence" value="ECO:0007669"/>
    <property type="project" value="TreeGrafter"/>
</dbReference>
<reference evidence="4 5" key="1">
    <citation type="submission" date="2014-02" db="EMBL/GenBank/DDBJ databases">
        <authorList>
            <person name="Sibley D."/>
            <person name="Venepally P."/>
            <person name="Karamycheva S."/>
            <person name="Hadjithomas M."/>
            <person name="Khan A."/>
            <person name="Brunk B."/>
            <person name="Roos D."/>
            <person name="Caler E."/>
            <person name="Lorenzi H."/>
        </authorList>
    </citation>
    <scope>NUCLEOTIDE SEQUENCE [LARGE SCALE GENOMIC DNA]</scope>
    <source>
        <strain evidence="4 5">GAB2-2007-GAL-DOM2</strain>
    </source>
</reference>
<evidence type="ECO:0000313" key="5">
    <source>
        <dbReference type="Proteomes" id="UP000028837"/>
    </source>
</evidence>
<dbReference type="PANTHER" id="PTHR44167:SF24">
    <property type="entry name" value="SERINE_THREONINE-PROTEIN KINASE CHK2"/>
    <property type="match status" value="1"/>
</dbReference>
<dbReference type="Pfam" id="PF00069">
    <property type="entry name" value="Pkinase"/>
    <property type="match status" value="1"/>
</dbReference>
<name>A0A086K9X4_TOXGO</name>
<feature type="region of interest" description="Disordered" evidence="1">
    <location>
        <begin position="44"/>
        <end position="366"/>
    </location>
</feature>
<dbReference type="InterPro" id="IPR011009">
    <property type="entry name" value="Kinase-like_dom_sf"/>
</dbReference>
<dbReference type="PROSITE" id="PS50011">
    <property type="entry name" value="PROTEIN_KINASE_DOM"/>
    <property type="match status" value="1"/>
</dbReference>
<organism evidence="4 5">
    <name type="scientific">Toxoplasma gondii GAB2-2007-GAL-DOM2</name>
    <dbReference type="NCBI Taxonomy" id="1130820"/>
    <lineage>
        <taxon>Eukaryota</taxon>
        <taxon>Sar</taxon>
        <taxon>Alveolata</taxon>
        <taxon>Apicomplexa</taxon>
        <taxon>Conoidasida</taxon>
        <taxon>Coccidia</taxon>
        <taxon>Eucoccidiorida</taxon>
        <taxon>Eimeriorina</taxon>
        <taxon>Sarcocystidae</taxon>
        <taxon>Toxoplasma</taxon>
    </lineage>
</organism>
<keyword evidence="2" id="KW-0732">Signal</keyword>
<dbReference type="PANTHER" id="PTHR44167">
    <property type="entry name" value="OVARIAN-SPECIFIC SERINE/THREONINE-PROTEIN KINASE LOK-RELATED"/>
    <property type="match status" value="1"/>
</dbReference>
<feature type="compositionally biased region" description="Basic and acidic residues" evidence="1">
    <location>
        <begin position="261"/>
        <end position="277"/>
    </location>
</feature>
<feature type="compositionally biased region" description="Low complexity" evidence="1">
    <location>
        <begin position="187"/>
        <end position="203"/>
    </location>
</feature>
<dbReference type="SMART" id="SM00220">
    <property type="entry name" value="S_TKc"/>
    <property type="match status" value="1"/>
</dbReference>
<feature type="chain" id="PRO_5001809077" evidence="2">
    <location>
        <begin position="30"/>
        <end position="746"/>
    </location>
</feature>
<dbReference type="PROSITE" id="PS00108">
    <property type="entry name" value="PROTEIN_KINASE_ST"/>
    <property type="match status" value="1"/>
</dbReference>
<keyword evidence="4" id="KW-0808">Transferase</keyword>
<dbReference type="InterPro" id="IPR000719">
    <property type="entry name" value="Prot_kinase_dom"/>
</dbReference>
<dbReference type="Proteomes" id="UP000028837">
    <property type="component" value="Unassembled WGS sequence"/>
</dbReference>
<comment type="caution">
    <text evidence="4">The sequence shown here is derived from an EMBL/GenBank/DDBJ whole genome shotgun (WGS) entry which is preliminary data.</text>
</comment>
<dbReference type="SUPFAM" id="SSF56112">
    <property type="entry name" value="Protein kinase-like (PK-like)"/>
    <property type="match status" value="1"/>
</dbReference>
<dbReference type="OrthoDB" id="333550at2759"/>
<dbReference type="InterPro" id="IPR008271">
    <property type="entry name" value="Ser/Thr_kinase_AS"/>
</dbReference>
<accession>A0A086K9X4</accession>
<sequence length="746" mass="80182">MASPRRFPCSTMARLCVLLLFFTLCLTTASSLAALDAKLASGAPASDNETQERSQANTASPSLTLALSPSDNSEAETENAGEHSNSSQQATVAPATESVLMSDSVGSDPLAAKTTSEETTVEALSSEATTSEDPLAGRAFSESLDASVKSDTASGESAEVADSLESQEASHLVGADVLIGKERPTDSEVSSATSSPESSAVSSEPERGEDAVALASPSGEDVGQASGDLGPLAPRVSLPSPLEVQGRNRDKQAVGTSLEAAQREAPVDAGAIRDLHHLRPPAPSRGRAAGDGNGNKPIGGKQSGAAPVPPGSPANQQADTNPANETSTGPGAGAGAANDDSGEQSATEDKSDSCGSSCRRGRSERRHRRGLQILTDIASSTWNAIKAVPTAVLSGARKMRLIARGKLPLSWRRFLSKVPRVDVNAVPEFRRLKEQMRREDRMVMLVETPSKELRALVKSAMRALGLSRVRPGITHATDPSPGDDANAQMLEEPLVVKARVFDERDGTRVGLEVNGQLWAAPKNAFILPAYGAWISDLGDWKPRANEGERRRRKKKLFMAFMVMPRTRGDVRDYLCKRSLPVDVKYAAAEMLYAVQKLHREGFLHRDIKLTNFFVGYDGHVLLADFDGVWPIGVPADADKYLVYTRGYLAPEIDPHDQVILNTAKSDVYALGVCLKQLAKRYPKTADVDKLQDLSDKMTEANPRRRFTLEEALGHSFFDGVDFETLEQLKHPAPFPGDFQNRATFYR</sequence>
<dbReference type="VEuPathDB" id="ToxoDB:TGDOM2_201130"/>
<protein>
    <submittedName>
        <fullName evidence="4">Rhoptry kinase family protein ROP33</fullName>
    </submittedName>
</protein>
<feature type="compositionally biased region" description="Low complexity" evidence="1">
    <location>
        <begin position="58"/>
        <end position="70"/>
    </location>
</feature>
<dbReference type="AlphaFoldDB" id="A0A086K9X4"/>
<evidence type="ECO:0000313" key="4">
    <source>
        <dbReference type="EMBL" id="KFG41192.1"/>
    </source>
</evidence>
<dbReference type="CDD" id="cd00180">
    <property type="entry name" value="PKc"/>
    <property type="match status" value="1"/>
</dbReference>
<feature type="signal peptide" evidence="2">
    <location>
        <begin position="1"/>
        <end position="29"/>
    </location>
</feature>
<dbReference type="GO" id="GO:0004674">
    <property type="term" value="F:protein serine/threonine kinase activity"/>
    <property type="evidence" value="ECO:0007669"/>
    <property type="project" value="TreeGrafter"/>
</dbReference>
<feature type="compositionally biased region" description="Polar residues" evidence="1">
    <location>
        <begin position="82"/>
        <end position="91"/>
    </location>
</feature>